<name>A0A1E7EUM9_9STRA</name>
<proteinExistence type="predicted"/>
<dbReference type="EMBL" id="KV784374">
    <property type="protein sequence ID" value="OEU09671.1"/>
    <property type="molecule type" value="Genomic_DNA"/>
</dbReference>
<sequence>MKTKSSTLSSTKKFVHTIIKKLDSSTYYYTSNNKKQKLLFSATTATATETETETETETAGTVQRLIVGYDEDSDDYDDYFSSISNRSSGRQQDENKLHTRSRHISFHKVVQVHPIISALELLSDEIIYSGDETEKKNDEINEVKQLLWYRQNEYDSIKRKNHNFIQDIKDGVLICNTTPQQYTIRGLEHHLLSSDNFFVHKFITIRPSVVLKEQEQQTQRSHHLANRYKIRNERNIKDAIQRGIMDHQEAISSN</sequence>
<protein>
    <submittedName>
        <fullName evidence="1">Uncharacterized protein</fullName>
    </submittedName>
</protein>
<organism evidence="1 2">
    <name type="scientific">Fragilariopsis cylindrus CCMP1102</name>
    <dbReference type="NCBI Taxonomy" id="635003"/>
    <lineage>
        <taxon>Eukaryota</taxon>
        <taxon>Sar</taxon>
        <taxon>Stramenopiles</taxon>
        <taxon>Ochrophyta</taxon>
        <taxon>Bacillariophyta</taxon>
        <taxon>Bacillariophyceae</taxon>
        <taxon>Bacillariophycidae</taxon>
        <taxon>Bacillariales</taxon>
        <taxon>Bacillariaceae</taxon>
        <taxon>Fragilariopsis</taxon>
    </lineage>
</organism>
<accession>A0A1E7EUM9</accession>
<dbReference type="AlphaFoldDB" id="A0A1E7EUM9"/>
<evidence type="ECO:0000313" key="2">
    <source>
        <dbReference type="Proteomes" id="UP000095751"/>
    </source>
</evidence>
<dbReference type="KEGG" id="fcy:FRACYDRAFT_247927"/>
<keyword evidence="2" id="KW-1185">Reference proteome</keyword>
<evidence type="ECO:0000313" key="1">
    <source>
        <dbReference type="EMBL" id="OEU09671.1"/>
    </source>
</evidence>
<gene>
    <name evidence="1" type="ORF">FRACYDRAFT_247927</name>
</gene>
<reference evidence="1 2" key="1">
    <citation type="submission" date="2016-09" db="EMBL/GenBank/DDBJ databases">
        <title>Extensive genetic diversity and differential bi-allelic expression allows diatom success in the polar Southern Ocean.</title>
        <authorList>
            <consortium name="DOE Joint Genome Institute"/>
            <person name="Mock T."/>
            <person name="Otillar R.P."/>
            <person name="Strauss J."/>
            <person name="Dupont C."/>
            <person name="Frickenhaus S."/>
            <person name="Maumus F."/>
            <person name="Mcmullan M."/>
            <person name="Sanges R."/>
            <person name="Schmutz J."/>
            <person name="Toseland A."/>
            <person name="Valas R."/>
            <person name="Veluchamy A."/>
            <person name="Ward B.J."/>
            <person name="Allen A."/>
            <person name="Barry K."/>
            <person name="Falciatore A."/>
            <person name="Ferrante M."/>
            <person name="Fortunato A.E."/>
            <person name="Gloeckner G."/>
            <person name="Gruber A."/>
            <person name="Hipkin R."/>
            <person name="Janech M."/>
            <person name="Kroth P."/>
            <person name="Leese F."/>
            <person name="Lindquist E."/>
            <person name="Lyon B.R."/>
            <person name="Martin J."/>
            <person name="Mayer C."/>
            <person name="Parker M."/>
            <person name="Quesneville H."/>
            <person name="Raymond J."/>
            <person name="Uhlig C."/>
            <person name="Valentin K.U."/>
            <person name="Worden A.Z."/>
            <person name="Armbrust E.V."/>
            <person name="Bowler C."/>
            <person name="Green B."/>
            <person name="Moulton V."/>
            <person name="Van Oosterhout C."/>
            <person name="Grigoriev I."/>
        </authorList>
    </citation>
    <scope>NUCLEOTIDE SEQUENCE [LARGE SCALE GENOMIC DNA]</scope>
    <source>
        <strain evidence="1 2">CCMP1102</strain>
    </source>
</reference>
<dbReference type="InParanoid" id="A0A1E7EUM9"/>
<dbReference type="Proteomes" id="UP000095751">
    <property type="component" value="Unassembled WGS sequence"/>
</dbReference>